<accession>A0A9D5BIP2</accession>
<organism evidence="1 2">
    <name type="scientific">Pisum sativum</name>
    <name type="common">Garden pea</name>
    <name type="synonym">Lathyrus oleraceus</name>
    <dbReference type="NCBI Taxonomy" id="3888"/>
    <lineage>
        <taxon>Eukaryota</taxon>
        <taxon>Viridiplantae</taxon>
        <taxon>Streptophyta</taxon>
        <taxon>Embryophyta</taxon>
        <taxon>Tracheophyta</taxon>
        <taxon>Spermatophyta</taxon>
        <taxon>Magnoliopsida</taxon>
        <taxon>eudicotyledons</taxon>
        <taxon>Gunneridae</taxon>
        <taxon>Pentapetalae</taxon>
        <taxon>rosids</taxon>
        <taxon>fabids</taxon>
        <taxon>Fabales</taxon>
        <taxon>Fabaceae</taxon>
        <taxon>Papilionoideae</taxon>
        <taxon>50 kb inversion clade</taxon>
        <taxon>NPAAA clade</taxon>
        <taxon>Hologalegina</taxon>
        <taxon>IRL clade</taxon>
        <taxon>Fabeae</taxon>
        <taxon>Lathyrus</taxon>
    </lineage>
</organism>
<gene>
    <name evidence="1" type="ORF">KIW84_012768</name>
</gene>
<comment type="caution">
    <text evidence="1">The sequence shown here is derived from an EMBL/GenBank/DDBJ whole genome shotgun (WGS) entry which is preliminary data.</text>
</comment>
<name>A0A9D5BIP2_PEA</name>
<dbReference type="AlphaFoldDB" id="A0A9D5BIP2"/>
<evidence type="ECO:0000313" key="1">
    <source>
        <dbReference type="EMBL" id="KAI5444266.1"/>
    </source>
</evidence>
<evidence type="ECO:0000313" key="2">
    <source>
        <dbReference type="Proteomes" id="UP001058974"/>
    </source>
</evidence>
<keyword evidence="2" id="KW-1185">Reference proteome</keyword>
<dbReference type="Gramene" id="Psat01G0276800-T1">
    <property type="protein sequence ID" value="KAI5444266.1"/>
    <property type="gene ID" value="KIW84_012768"/>
</dbReference>
<dbReference type="Proteomes" id="UP001058974">
    <property type="component" value="Chromosome 1"/>
</dbReference>
<sequence>MGLNISSNGSSESDTDIDDDYMVDEHLQACMWYGDRMSKSRNTASPKFQCYCHGGKVKLPLIGDPPVILRKLLFDSASTPAKNYQANTRTYNVMFSFTSPGMKFDTKFTKDGGPPTLRLHGQTCHRIGMMLPEIGQPPKYAQLYIFDINNEIQN</sequence>
<dbReference type="EMBL" id="JAMSHJ010000001">
    <property type="protein sequence ID" value="KAI5444266.1"/>
    <property type="molecule type" value="Genomic_DNA"/>
</dbReference>
<dbReference type="PANTHER" id="PTHR45786:SF66">
    <property type="entry name" value="HOOK MOTIF PROTEIN, PUTATIVE-RELATED"/>
    <property type="match status" value="1"/>
</dbReference>
<proteinExistence type="predicted"/>
<protein>
    <submittedName>
        <fullName evidence="1">Uncharacterized protein</fullName>
    </submittedName>
</protein>
<dbReference type="PANTHER" id="PTHR45786">
    <property type="entry name" value="DNA BINDING PROTEIN-LIKE"/>
    <property type="match status" value="1"/>
</dbReference>
<reference evidence="1 2" key="1">
    <citation type="journal article" date="2022" name="Nat. Genet.">
        <title>Improved pea reference genome and pan-genome highlight genomic features and evolutionary characteristics.</title>
        <authorList>
            <person name="Yang T."/>
            <person name="Liu R."/>
            <person name="Luo Y."/>
            <person name="Hu S."/>
            <person name="Wang D."/>
            <person name="Wang C."/>
            <person name="Pandey M.K."/>
            <person name="Ge S."/>
            <person name="Xu Q."/>
            <person name="Li N."/>
            <person name="Li G."/>
            <person name="Huang Y."/>
            <person name="Saxena R.K."/>
            <person name="Ji Y."/>
            <person name="Li M."/>
            <person name="Yan X."/>
            <person name="He Y."/>
            <person name="Liu Y."/>
            <person name="Wang X."/>
            <person name="Xiang C."/>
            <person name="Varshney R.K."/>
            <person name="Ding H."/>
            <person name="Gao S."/>
            <person name="Zong X."/>
        </authorList>
    </citation>
    <scope>NUCLEOTIDE SEQUENCE [LARGE SCALE GENOMIC DNA]</scope>
    <source>
        <strain evidence="1 2">cv. Zhongwan 6</strain>
    </source>
</reference>